<evidence type="ECO:0000259" key="6">
    <source>
        <dbReference type="SMART" id="SM00761"/>
    </source>
</evidence>
<dbReference type="PROSITE" id="PS51477">
    <property type="entry name" value="PAH"/>
    <property type="match status" value="2"/>
</dbReference>
<feature type="compositionally biased region" description="Low complexity" evidence="5">
    <location>
        <begin position="421"/>
        <end position="449"/>
    </location>
</feature>
<dbReference type="InterPro" id="IPR039774">
    <property type="entry name" value="Sin3-like"/>
</dbReference>
<evidence type="ECO:0000313" key="7">
    <source>
        <dbReference type="EMBL" id="KAL1296692.1"/>
    </source>
</evidence>
<dbReference type="RefSeq" id="XP_069196374.1">
    <property type="nucleotide sequence ID" value="XM_069340953.1"/>
</dbReference>
<protein>
    <recommendedName>
        <fullName evidence="6">Histone deacetylase interacting domain-containing protein</fullName>
    </recommendedName>
</protein>
<dbReference type="Pfam" id="PF16879">
    <property type="entry name" value="Sin3a_C"/>
    <property type="match status" value="1"/>
</dbReference>
<feature type="compositionally biased region" description="Polar residues" evidence="5">
    <location>
        <begin position="352"/>
        <end position="361"/>
    </location>
</feature>
<evidence type="ECO:0000256" key="1">
    <source>
        <dbReference type="ARBA" id="ARBA00004123"/>
    </source>
</evidence>
<feature type="region of interest" description="Disordered" evidence="5">
    <location>
        <begin position="350"/>
        <end position="449"/>
    </location>
</feature>
<dbReference type="SUPFAM" id="SSF47762">
    <property type="entry name" value="PAH2 domain"/>
    <property type="match status" value="3"/>
</dbReference>
<name>A0ABR3P2F0_9PEZI</name>
<feature type="compositionally biased region" description="Low complexity" evidence="5">
    <location>
        <begin position="88"/>
        <end position="99"/>
    </location>
</feature>
<dbReference type="GeneID" id="95973871"/>
<dbReference type="PANTHER" id="PTHR12346">
    <property type="entry name" value="SIN3B-RELATED"/>
    <property type="match status" value="1"/>
</dbReference>
<feature type="domain" description="Histone deacetylase interacting" evidence="6">
    <location>
        <begin position="816"/>
        <end position="917"/>
    </location>
</feature>
<feature type="region of interest" description="Disordered" evidence="5">
    <location>
        <begin position="1546"/>
        <end position="1576"/>
    </location>
</feature>
<feature type="compositionally biased region" description="Polar residues" evidence="5">
    <location>
        <begin position="1155"/>
        <end position="1167"/>
    </location>
</feature>
<dbReference type="InterPro" id="IPR013194">
    <property type="entry name" value="HDAC_interact_dom"/>
</dbReference>
<dbReference type="Gene3D" id="1.20.1160.11">
    <property type="entry name" value="Paired amphipathic helix"/>
    <property type="match status" value="3"/>
</dbReference>
<evidence type="ECO:0000256" key="5">
    <source>
        <dbReference type="SAM" id="MobiDB-lite"/>
    </source>
</evidence>
<feature type="region of interest" description="Disordered" evidence="5">
    <location>
        <begin position="1"/>
        <end position="178"/>
    </location>
</feature>
<evidence type="ECO:0000256" key="4">
    <source>
        <dbReference type="PROSITE-ProRule" id="PRU00810"/>
    </source>
</evidence>
<feature type="region of interest" description="Disordered" evidence="5">
    <location>
        <begin position="602"/>
        <end position="658"/>
    </location>
</feature>
<dbReference type="Pfam" id="PF02671">
    <property type="entry name" value="PAH"/>
    <property type="match status" value="3"/>
</dbReference>
<dbReference type="InterPro" id="IPR003822">
    <property type="entry name" value="PAH"/>
</dbReference>
<dbReference type="InterPro" id="IPR036600">
    <property type="entry name" value="PAH_sf"/>
</dbReference>
<feature type="compositionally biased region" description="Basic and acidic residues" evidence="5">
    <location>
        <begin position="120"/>
        <end position="171"/>
    </location>
</feature>
<dbReference type="SMART" id="SM00761">
    <property type="entry name" value="HDAC_interact"/>
    <property type="match status" value="1"/>
</dbReference>
<sequence>MNSSHRDGAGWPPGHGANPQHHQRERERERDRERERERDSQAAGFGPHSGAQPSPHNAPRSLPPPSASPYAPYHQPAHGLGGLSSLNQPSSRHPQQPQSGLPQPFGVPGLGQQQSMQSRELAESRERDPRDVHIKEEQDAAVRRDQQRDRERERERERERDMQRQHMDHLGPHQPQPAHIHLHQPVAVGPRTVHGPNGLLGNPSAIGAPSPHSHLPPPAPPAAVFSGGAVQPPAQPAQSSQAGMLLPFGPNSQGQNGNVGQGQQPILNDALSYLDQVKVQFADHPDVYNRFLDIMKDFKSGAIDTPGVIERVSSLFAGNPELIQGFNTFLPPGYRIECGTGDDPNAIRVTTPMGTTVSTMPVPQRPLSNPRAPPQSSQEAGPDGNFGRFRPNEGSYTPGQHQPPPAMLSPASRHAAPPGFAAQIAQQHQQQQLEAQQREQQALAHQQEQRNVSQLQSAVSAAASDALPRQALMSPSGASPASMPGQEMAIGPDGQPLGPGMEKRGPVEFNHAISYVNKIKNRFSAQPDIYKQFLEILQTYQRESKPIQDVYGQVTRLFHSAPDLLEDFKQFLPESAAHAKAAAAARQQQDDAVMMSNVRNEPFYTPTAQPHQTPRTEHRLPPVGNFAPTPTVNKDNKRKRGERQGTVASSAMPEPNGTGAAAAAAAAAANAAATAASKGGNAYGQVANANKRAKQAHGGKGIAGDVVPLSPTLVPALPEPLPPTSTINPTSDELAFFDRAKKVIGNKNTMNEFLKLCNLFSQDLIDRATLVYKARSFIGGNPDLFGWFQQWVGHEEKDVAIENKPRIPTGRVSLSNCRALGPSYRLLPQRERLKPCRGRDELCNEVLNDEWASHPTWASEDSGFIAHRKNIHEEGLHKIEEERHDYDFNIEACSRTIQLLEPIAQQLLRMTPREQETMEIPPGLGGQSETIHKRIIMKLYGREKGMEVVKQLHSKPYAVVPILLNRLKQKQEEWKQAQREWEKVWREQTQKMFWKSLDHQAVNAKQADKRQFQTKVLVGEIQTKYEEQKRLRLAQQGNLILGPQLKYKLEESGVVLDASHLVLLYAERYHSTDHPRLTSFIREFIPLFFGLDNEWFNAQIKNRAGDSPQHETPEDGMSAFDDPITSKPRKAPGKKDGLLRGVLDRGRKSRKDDGSQTPVSRASTPDNASRADEDMADGINSMEDVKSDAAIDIWTQHPLHGNIFQDSDVLLTQAYKRDVFNLYGNTEIYCFLRIFTFLYERLSNLKHSEVEVHKTVKRALKPKPAIELGIVDKLPTDFFSDTGEDANYYKQMLNMFEDLIRDEMEMVHIEEALRRYYLQTGWQLYSLDKLLSALVRFAINMISSEGKNRSWDILQLFKKDRQKEETTFQDESSYRKQVEKYTKDGDIFKISYDQKLCELAVQVFKKEDPTFETFKLLEADRWRVYVSQYIRLPSTEDVRLTKRPYLSANLRPLMEPNLDNTEDRTDEWLRRYEQGTYDDKLVLRISVQQYKLMFERNTEEYYYQPLAVRENGKEGAEEAEATVSYRAEQLQDTLLINNSAMRGLSKEDVEGKNEAFAQLVKDGPGNDAGDDSEMEG</sequence>
<proteinExistence type="predicted"/>
<feature type="region of interest" description="Disordered" evidence="5">
    <location>
        <begin position="1104"/>
        <end position="1176"/>
    </location>
</feature>
<comment type="subcellular location">
    <subcellularLocation>
        <location evidence="1 4">Nucleus</location>
    </subcellularLocation>
</comment>
<keyword evidence="3 4" id="KW-0539">Nucleus</keyword>
<evidence type="ECO:0000313" key="8">
    <source>
        <dbReference type="Proteomes" id="UP001562354"/>
    </source>
</evidence>
<keyword evidence="2" id="KW-0678">Repressor</keyword>
<dbReference type="Proteomes" id="UP001562354">
    <property type="component" value="Unassembled WGS sequence"/>
</dbReference>
<evidence type="ECO:0000256" key="3">
    <source>
        <dbReference type="ARBA" id="ARBA00023242"/>
    </source>
</evidence>
<dbReference type="Pfam" id="PF08295">
    <property type="entry name" value="Sin3_corepress"/>
    <property type="match status" value="1"/>
</dbReference>
<evidence type="ECO:0000256" key="2">
    <source>
        <dbReference type="ARBA" id="ARBA00022491"/>
    </source>
</evidence>
<feature type="compositionally biased region" description="Basic and acidic residues" evidence="5">
    <location>
        <begin position="1133"/>
        <end position="1154"/>
    </location>
</feature>
<keyword evidence="8" id="KW-1185">Reference proteome</keyword>
<feature type="region of interest" description="Disordered" evidence="5">
    <location>
        <begin position="228"/>
        <end position="259"/>
    </location>
</feature>
<dbReference type="EMBL" id="JBFMKM010000018">
    <property type="protein sequence ID" value="KAL1296692.1"/>
    <property type="molecule type" value="Genomic_DNA"/>
</dbReference>
<dbReference type="PANTHER" id="PTHR12346:SF0">
    <property type="entry name" value="SIN3A, ISOFORM G"/>
    <property type="match status" value="1"/>
</dbReference>
<dbReference type="InterPro" id="IPR031693">
    <property type="entry name" value="Sin3_C"/>
</dbReference>
<organism evidence="7 8">
    <name type="scientific">Neodothiora populina</name>
    <dbReference type="NCBI Taxonomy" id="2781224"/>
    <lineage>
        <taxon>Eukaryota</taxon>
        <taxon>Fungi</taxon>
        <taxon>Dikarya</taxon>
        <taxon>Ascomycota</taxon>
        <taxon>Pezizomycotina</taxon>
        <taxon>Dothideomycetes</taxon>
        <taxon>Dothideomycetidae</taxon>
        <taxon>Dothideales</taxon>
        <taxon>Dothioraceae</taxon>
        <taxon>Neodothiora</taxon>
    </lineage>
</organism>
<comment type="caution">
    <text evidence="7">The sequence shown here is derived from an EMBL/GenBank/DDBJ whole genome shotgun (WGS) entry which is preliminary data.</text>
</comment>
<gene>
    <name evidence="7" type="ORF">AAFC00_000168</name>
</gene>
<accession>A0ABR3P2F0</accession>
<reference evidence="7 8" key="1">
    <citation type="submission" date="2024-07" db="EMBL/GenBank/DDBJ databases">
        <title>Draft sequence of the Neodothiora populina.</title>
        <authorList>
            <person name="Drown D.D."/>
            <person name="Schuette U.S."/>
            <person name="Buechlein A.B."/>
            <person name="Rusch D.R."/>
            <person name="Winton L.W."/>
            <person name="Adams G.A."/>
        </authorList>
    </citation>
    <scope>NUCLEOTIDE SEQUENCE [LARGE SCALE GENOMIC DNA]</scope>
    <source>
        <strain evidence="7 8">CPC 39397</strain>
    </source>
</reference>
<feature type="compositionally biased region" description="Basic and acidic residues" evidence="5">
    <location>
        <begin position="22"/>
        <end position="40"/>
    </location>
</feature>
<feature type="compositionally biased region" description="Low complexity" evidence="5">
    <location>
        <begin position="68"/>
        <end position="77"/>
    </location>
</feature>